<evidence type="ECO:0000256" key="12">
    <source>
        <dbReference type="SAM" id="MobiDB-lite"/>
    </source>
</evidence>
<evidence type="ECO:0000256" key="11">
    <source>
        <dbReference type="ARBA" id="ARBA00023136"/>
    </source>
</evidence>
<protein>
    <recommendedName>
        <fullName evidence="3">Mitochondrial import inner membrane translocase subunit TIM54</fullName>
    </recommendedName>
</protein>
<comment type="similarity">
    <text evidence="2">Belongs to the TIM54 family.</text>
</comment>
<dbReference type="GO" id="GO:0005743">
    <property type="term" value="C:mitochondrial inner membrane"/>
    <property type="evidence" value="ECO:0007669"/>
    <property type="project" value="UniProtKB-SubCell"/>
</dbReference>
<keyword evidence="10" id="KW-0496">Mitochondrion</keyword>
<keyword evidence="5" id="KW-0812">Transmembrane</keyword>
<dbReference type="InterPro" id="IPR021056">
    <property type="entry name" value="Mt_import_IM_translocase_Tim54"/>
</dbReference>
<organism evidence="13 14">
    <name type="scientific">Collybia nuda</name>
    <dbReference type="NCBI Taxonomy" id="64659"/>
    <lineage>
        <taxon>Eukaryota</taxon>
        <taxon>Fungi</taxon>
        <taxon>Dikarya</taxon>
        <taxon>Basidiomycota</taxon>
        <taxon>Agaricomycotina</taxon>
        <taxon>Agaricomycetes</taxon>
        <taxon>Agaricomycetidae</taxon>
        <taxon>Agaricales</taxon>
        <taxon>Tricholomatineae</taxon>
        <taxon>Clitocybaceae</taxon>
        <taxon>Collybia</taxon>
    </lineage>
</organism>
<feature type="compositionally biased region" description="Polar residues" evidence="12">
    <location>
        <begin position="270"/>
        <end position="286"/>
    </location>
</feature>
<proteinExistence type="inferred from homology"/>
<feature type="compositionally biased region" description="Basic and acidic residues" evidence="12">
    <location>
        <begin position="413"/>
        <end position="424"/>
    </location>
</feature>
<dbReference type="EMBL" id="MU150230">
    <property type="protein sequence ID" value="KAF9469214.1"/>
    <property type="molecule type" value="Genomic_DNA"/>
</dbReference>
<evidence type="ECO:0000256" key="2">
    <source>
        <dbReference type="ARBA" id="ARBA00006355"/>
    </source>
</evidence>
<reference evidence="13" key="1">
    <citation type="submission" date="2020-11" db="EMBL/GenBank/DDBJ databases">
        <authorList>
            <consortium name="DOE Joint Genome Institute"/>
            <person name="Ahrendt S."/>
            <person name="Riley R."/>
            <person name="Andreopoulos W."/>
            <person name="Labutti K."/>
            <person name="Pangilinan J."/>
            <person name="Ruiz-Duenas F.J."/>
            <person name="Barrasa J.M."/>
            <person name="Sanchez-Garcia M."/>
            <person name="Camarero S."/>
            <person name="Miyauchi S."/>
            <person name="Serrano A."/>
            <person name="Linde D."/>
            <person name="Babiker R."/>
            <person name="Drula E."/>
            <person name="Ayuso-Fernandez I."/>
            <person name="Pacheco R."/>
            <person name="Padilla G."/>
            <person name="Ferreira P."/>
            <person name="Barriuso J."/>
            <person name="Kellner H."/>
            <person name="Castanera R."/>
            <person name="Alfaro M."/>
            <person name="Ramirez L."/>
            <person name="Pisabarro A.G."/>
            <person name="Kuo A."/>
            <person name="Tritt A."/>
            <person name="Lipzen A."/>
            <person name="He G."/>
            <person name="Yan M."/>
            <person name="Ng V."/>
            <person name="Cullen D."/>
            <person name="Martin F."/>
            <person name="Rosso M.-N."/>
            <person name="Henrissat B."/>
            <person name="Hibbett D."/>
            <person name="Martinez A.T."/>
            <person name="Grigoriev I.V."/>
        </authorList>
    </citation>
    <scope>NUCLEOTIDE SEQUENCE</scope>
    <source>
        <strain evidence="13">CBS 247.69</strain>
    </source>
</reference>
<evidence type="ECO:0000313" key="13">
    <source>
        <dbReference type="EMBL" id="KAF9469214.1"/>
    </source>
</evidence>
<evidence type="ECO:0000256" key="3">
    <source>
        <dbReference type="ARBA" id="ARBA00020796"/>
    </source>
</evidence>
<sequence>MSAQNAPTPPPEAIKTHNSSGFRTALKYTGIPASWLDKRPKLPSRNWLIFLSITSSITGLYIYDRRQCKLIRQHYVDLVKDQAEVPVGALDWPRRVTVLGSKWPGDEDYDQAIKYFRKYVKPILVAAAVDFEMIAGKRHGELTDRIANEIRLRRRMDLGIDSTSDVTRALPTYKPLPEARRHALEGGFVLIGRPTLKEFLAGLKRGWTEGLEKIDRQEHLARELESDGHFDELDEPTDDMDTFPSLDKSKVPTPMNSPVYSPLQIRPKTLTPSHNQEPSTSESMNIPPTELPPLPPLLLVTFTNYIGLSQIPIMIWDFFNQRHKVRSGAEAGYRLVMKHTRPFVPPISEQESTLEDLTPQTNFNQGDLDFDKHVERYYKKSLSSIPADIEKARKKYYEALPAKLITARALARGTREPTKEEKENPPPTEVELSAERMKKELNWRRDLEGWEIVKPEAEVVWDERLKDSLHVFVDPPDETTFAESQ</sequence>
<name>A0A9P5YIE9_9AGAR</name>
<dbReference type="OrthoDB" id="5598305at2759"/>
<evidence type="ECO:0000256" key="4">
    <source>
        <dbReference type="ARBA" id="ARBA00022448"/>
    </source>
</evidence>
<keyword evidence="14" id="KW-1185">Reference proteome</keyword>
<keyword evidence="7" id="KW-0653">Protein transport</keyword>
<dbReference type="AlphaFoldDB" id="A0A9P5YIE9"/>
<evidence type="ECO:0000256" key="9">
    <source>
        <dbReference type="ARBA" id="ARBA00023010"/>
    </source>
</evidence>
<dbReference type="Proteomes" id="UP000807353">
    <property type="component" value="Unassembled WGS sequence"/>
</dbReference>
<evidence type="ECO:0000256" key="5">
    <source>
        <dbReference type="ARBA" id="ARBA00022692"/>
    </source>
</evidence>
<evidence type="ECO:0000256" key="8">
    <source>
        <dbReference type="ARBA" id="ARBA00022989"/>
    </source>
</evidence>
<comment type="subcellular location">
    <subcellularLocation>
        <location evidence="1">Mitochondrion inner membrane</location>
        <topology evidence="1">Single-pass membrane protein</topology>
    </subcellularLocation>
</comment>
<gene>
    <name evidence="13" type="ORF">BDZ94DRAFT_1151949</name>
</gene>
<comment type="caution">
    <text evidence="13">The sequence shown here is derived from an EMBL/GenBank/DDBJ whole genome shotgun (WGS) entry which is preliminary data.</text>
</comment>
<feature type="region of interest" description="Disordered" evidence="12">
    <location>
        <begin position="412"/>
        <end position="435"/>
    </location>
</feature>
<keyword evidence="8" id="KW-1133">Transmembrane helix</keyword>
<evidence type="ECO:0000313" key="14">
    <source>
        <dbReference type="Proteomes" id="UP000807353"/>
    </source>
</evidence>
<evidence type="ECO:0000256" key="6">
    <source>
        <dbReference type="ARBA" id="ARBA00022792"/>
    </source>
</evidence>
<keyword evidence="9" id="KW-0811">Translocation</keyword>
<dbReference type="GO" id="GO:0015031">
    <property type="term" value="P:protein transport"/>
    <property type="evidence" value="ECO:0007669"/>
    <property type="project" value="UniProtKB-KW"/>
</dbReference>
<evidence type="ECO:0000256" key="7">
    <source>
        <dbReference type="ARBA" id="ARBA00022927"/>
    </source>
</evidence>
<accession>A0A9P5YIE9</accession>
<evidence type="ECO:0000256" key="1">
    <source>
        <dbReference type="ARBA" id="ARBA00004434"/>
    </source>
</evidence>
<keyword evidence="11" id="KW-0472">Membrane</keyword>
<dbReference type="Pfam" id="PF11711">
    <property type="entry name" value="Tim54"/>
    <property type="match status" value="1"/>
</dbReference>
<evidence type="ECO:0000256" key="10">
    <source>
        <dbReference type="ARBA" id="ARBA00023128"/>
    </source>
</evidence>
<keyword evidence="4" id="KW-0813">Transport</keyword>
<keyword evidence="6" id="KW-0999">Mitochondrion inner membrane</keyword>
<feature type="region of interest" description="Disordered" evidence="12">
    <location>
        <begin position="244"/>
        <end position="288"/>
    </location>
</feature>